<name>Q2WAI6_PARM1</name>
<protein>
    <submittedName>
        <fullName evidence="1">Uncharacterized protein</fullName>
    </submittedName>
</protein>
<proteinExistence type="predicted"/>
<reference evidence="1 2" key="1">
    <citation type="journal article" date="2005" name="DNA Res.">
        <title>Complete genome sequence of the facultative anaerobic magnetotactic bacterium Magnetospirillum sp. strain AMB-1.</title>
        <authorList>
            <person name="Matsunaga T."/>
            <person name="Okamura Y."/>
            <person name="Fukuda Y."/>
            <person name="Wahyudi A.T."/>
            <person name="Murase Y."/>
            <person name="Takeyama H."/>
        </authorList>
    </citation>
    <scope>NUCLEOTIDE SEQUENCE [LARGE SCALE GENOMIC DNA]</scope>
    <source>
        <strain evidence="2">ATCC 700264 / AMB-1</strain>
    </source>
</reference>
<evidence type="ECO:0000313" key="2">
    <source>
        <dbReference type="Proteomes" id="UP000007058"/>
    </source>
</evidence>
<gene>
    <name evidence="1" type="ordered locus">amb0335</name>
</gene>
<dbReference type="EMBL" id="AP007255">
    <property type="protein sequence ID" value="BAE49139.1"/>
    <property type="molecule type" value="Genomic_DNA"/>
</dbReference>
<keyword evidence="2" id="KW-1185">Reference proteome</keyword>
<dbReference type="STRING" id="342108.amb0335"/>
<dbReference type="HOGENOM" id="CLU_2167922_0_0_5"/>
<sequence length="110" mass="12304">MVRFRVYRYKKNASGARLFALRPCKGGEGRGKVVLGLTMLFSRGKGGPGIEPGDVFHKLGTYGSDWTVERIFDYADIPRHVRLIDRNSGRTMTVAAAMLLDPDNFVRRTA</sequence>
<dbReference type="Proteomes" id="UP000007058">
    <property type="component" value="Chromosome"/>
</dbReference>
<dbReference type="KEGG" id="mag:amb0335"/>
<dbReference type="AlphaFoldDB" id="Q2WAI6"/>
<evidence type="ECO:0000313" key="1">
    <source>
        <dbReference type="EMBL" id="BAE49139.1"/>
    </source>
</evidence>
<accession>Q2WAI6</accession>
<organism evidence="1 2">
    <name type="scientific">Paramagnetospirillum magneticum (strain ATCC 700264 / AMB-1)</name>
    <name type="common">Magnetospirillum magneticum</name>
    <dbReference type="NCBI Taxonomy" id="342108"/>
    <lineage>
        <taxon>Bacteria</taxon>
        <taxon>Pseudomonadati</taxon>
        <taxon>Pseudomonadota</taxon>
        <taxon>Alphaproteobacteria</taxon>
        <taxon>Rhodospirillales</taxon>
        <taxon>Magnetospirillaceae</taxon>
        <taxon>Paramagnetospirillum</taxon>
    </lineage>
</organism>